<evidence type="ECO:0000256" key="4">
    <source>
        <dbReference type="ARBA" id="ARBA00023172"/>
    </source>
</evidence>
<dbReference type="Pfam" id="PF22022">
    <property type="entry name" value="Phage_int_M"/>
    <property type="match status" value="1"/>
</dbReference>
<evidence type="ECO:0000256" key="5">
    <source>
        <dbReference type="PROSITE-ProRule" id="PRU01248"/>
    </source>
</evidence>
<dbReference type="InterPro" id="IPR038488">
    <property type="entry name" value="Integrase_DNA-bd_sf"/>
</dbReference>
<dbReference type="InterPro" id="IPR050808">
    <property type="entry name" value="Phage_Integrase"/>
</dbReference>
<feature type="domain" description="Core-binding (CB)" evidence="7">
    <location>
        <begin position="111"/>
        <end position="192"/>
    </location>
</feature>
<keyword evidence="3 5" id="KW-0238">DNA-binding</keyword>
<evidence type="ECO:0000259" key="7">
    <source>
        <dbReference type="PROSITE" id="PS51900"/>
    </source>
</evidence>
<dbReference type="InterPro" id="IPR011010">
    <property type="entry name" value="DNA_brk_join_enz"/>
</dbReference>
<dbReference type="SUPFAM" id="SSF56349">
    <property type="entry name" value="DNA breaking-rejoining enzymes"/>
    <property type="match status" value="1"/>
</dbReference>
<dbReference type="Gene3D" id="1.10.443.10">
    <property type="entry name" value="Intergrase catalytic core"/>
    <property type="match status" value="1"/>
</dbReference>
<dbReference type="GO" id="GO:0006310">
    <property type="term" value="P:DNA recombination"/>
    <property type="evidence" value="ECO:0007669"/>
    <property type="project" value="UniProtKB-KW"/>
</dbReference>
<keyword evidence="4" id="KW-0233">DNA recombination</keyword>
<organism evidence="8 9">
    <name type="scientific">Paraburkholderia tuberum</name>
    <dbReference type="NCBI Taxonomy" id="157910"/>
    <lineage>
        <taxon>Bacteria</taxon>
        <taxon>Pseudomonadati</taxon>
        <taxon>Pseudomonadota</taxon>
        <taxon>Betaproteobacteria</taxon>
        <taxon>Burkholderiales</taxon>
        <taxon>Burkholderiaceae</taxon>
        <taxon>Paraburkholderia</taxon>
    </lineage>
</organism>
<dbReference type="PROSITE" id="PS51898">
    <property type="entry name" value="TYR_RECOMBINASE"/>
    <property type="match status" value="1"/>
</dbReference>
<dbReference type="GO" id="GO:0003677">
    <property type="term" value="F:DNA binding"/>
    <property type="evidence" value="ECO:0007669"/>
    <property type="project" value="UniProtKB-UniRule"/>
</dbReference>
<dbReference type="PANTHER" id="PTHR30629:SF2">
    <property type="entry name" value="PROPHAGE INTEGRASE INTS-RELATED"/>
    <property type="match status" value="1"/>
</dbReference>
<accession>A0A1H0ZNS5</accession>
<evidence type="ECO:0000259" key="6">
    <source>
        <dbReference type="PROSITE" id="PS51898"/>
    </source>
</evidence>
<evidence type="ECO:0000313" key="9">
    <source>
        <dbReference type="Proteomes" id="UP000199365"/>
    </source>
</evidence>
<reference evidence="9" key="1">
    <citation type="submission" date="2016-10" db="EMBL/GenBank/DDBJ databases">
        <authorList>
            <person name="Varghese N."/>
            <person name="Submissions S."/>
        </authorList>
    </citation>
    <scope>NUCLEOTIDE SEQUENCE [LARGE SCALE GENOMIC DNA]</scope>
    <source>
        <strain evidence="9">DUS833</strain>
    </source>
</reference>
<dbReference type="EMBL" id="FNKX01000001">
    <property type="protein sequence ID" value="SDQ29004.1"/>
    <property type="molecule type" value="Genomic_DNA"/>
</dbReference>
<dbReference type="Proteomes" id="UP000199365">
    <property type="component" value="Unassembled WGS sequence"/>
</dbReference>
<dbReference type="PANTHER" id="PTHR30629">
    <property type="entry name" value="PROPHAGE INTEGRASE"/>
    <property type="match status" value="1"/>
</dbReference>
<dbReference type="Pfam" id="PF13356">
    <property type="entry name" value="Arm-DNA-bind_3"/>
    <property type="match status" value="1"/>
</dbReference>
<protein>
    <submittedName>
        <fullName evidence="8">Integrase</fullName>
    </submittedName>
</protein>
<dbReference type="InterPro" id="IPR002104">
    <property type="entry name" value="Integrase_catalytic"/>
</dbReference>
<name>A0A1H0ZNS5_9BURK</name>
<dbReference type="InterPro" id="IPR013762">
    <property type="entry name" value="Integrase-like_cat_sf"/>
</dbReference>
<dbReference type="Pfam" id="PF00589">
    <property type="entry name" value="Phage_integrase"/>
    <property type="match status" value="1"/>
</dbReference>
<evidence type="ECO:0000313" key="8">
    <source>
        <dbReference type="EMBL" id="SDQ29004.1"/>
    </source>
</evidence>
<dbReference type="STRING" id="157910.SAMN05445850_0138"/>
<dbReference type="CDD" id="cd00801">
    <property type="entry name" value="INT_P4_C"/>
    <property type="match status" value="1"/>
</dbReference>
<keyword evidence="9" id="KW-1185">Reference proteome</keyword>
<dbReference type="PROSITE" id="PS51900">
    <property type="entry name" value="CB"/>
    <property type="match status" value="1"/>
</dbReference>
<proteinExistence type="inferred from homology"/>
<keyword evidence="2" id="KW-0229">DNA integration</keyword>
<feature type="domain" description="Tyr recombinase" evidence="6">
    <location>
        <begin position="223"/>
        <end position="408"/>
    </location>
</feature>
<dbReference type="AlphaFoldDB" id="A0A1H0ZNS5"/>
<evidence type="ECO:0000256" key="2">
    <source>
        <dbReference type="ARBA" id="ARBA00022908"/>
    </source>
</evidence>
<sequence>MMATKGLGALHKLSAAGVSKLKEPGYFGDGGGLYLQVSPSLSKSWIFRFKIHGKSREMGLGSLNALSLADAREKAADCRRLLNDGVDPIEARRLKKDQEQRDAALRAATSMTFAACAKAYISAHSPGWKNSKHASQWTNTIETYAAPVVGLLAVQDVDTGFVLRVLEPIWKEKPETASRLRGRLENILDWATVRGFRAGDNPARWRGHLEALLPSREKVRAVRPMPALPFIQAGAFMAELRAREGLAALALEFQILTAARSGEVRGARWEEFDLEAKVWTVPAARMKMKVEHAVPLSTRAAAIVERLSKTKTGPLVFSTGTKPLSDMTLASVIKRMNGDSEPPTWRDPKQQNAAVVPHGFRSMFRDWAAERTSYASEVVEMALAHAIGNKVEAAYRRGDLFEKRRRLMNEWAKFCATVANSSTVASIGSARAA</sequence>
<dbReference type="InterPro" id="IPR044068">
    <property type="entry name" value="CB"/>
</dbReference>
<evidence type="ECO:0000256" key="3">
    <source>
        <dbReference type="ARBA" id="ARBA00023125"/>
    </source>
</evidence>
<dbReference type="InterPro" id="IPR025166">
    <property type="entry name" value="Integrase_DNA_bind_dom"/>
</dbReference>
<dbReference type="Gene3D" id="1.10.150.130">
    <property type="match status" value="1"/>
</dbReference>
<dbReference type="InterPro" id="IPR010998">
    <property type="entry name" value="Integrase_recombinase_N"/>
</dbReference>
<dbReference type="InterPro" id="IPR053876">
    <property type="entry name" value="Phage_int_M"/>
</dbReference>
<dbReference type="GO" id="GO:0015074">
    <property type="term" value="P:DNA integration"/>
    <property type="evidence" value="ECO:0007669"/>
    <property type="project" value="UniProtKB-KW"/>
</dbReference>
<dbReference type="Gene3D" id="3.30.160.390">
    <property type="entry name" value="Integrase, DNA-binding domain"/>
    <property type="match status" value="1"/>
</dbReference>
<comment type="similarity">
    <text evidence="1">Belongs to the 'phage' integrase family.</text>
</comment>
<gene>
    <name evidence="8" type="ORF">SAMN05445850_0138</name>
</gene>
<evidence type="ECO:0000256" key="1">
    <source>
        <dbReference type="ARBA" id="ARBA00008857"/>
    </source>
</evidence>